<sequence>MATKAVADTVACGVRVVLWLLLWLVTLVDFLRHRHIRGRGWQLQRGLAILLSLVVAVEIWQLIFAATFSIPVLGLYVVFADISDSFFLCLVLLISCGYSITRDSLGWYKGKVLGLPITYGVLILVVDIIILRDNPAAFFNFEDTDAVPAVNGTGRYSEDSSDTGIEAGSAALSLVVVFAAVASLLCWVLGVLFVFEFVKAECQSLEDAITALQRGGQGGAAQGASAVAGETVEGGEDPTSPVPNTTFGGMGDPDADGLDTPDQQQERPGDPYGPPPNVQEVQTVEDAVSHRDKSNILKRFRVGVYCYAVAYFLVIVLPVFLADGLLPQTLLHIFNLVAWGFTAWLVWIFRLRENSPYLLLDDEGRVRGEVAGTALDMSQLDTELGVMSPAEEAVSDEETMGTRLVIHTQDPPVASMPEVDTNDVSNFTLTDDDPNEWEVRPPEVEVDPEGQSGTPSKQIKTGALAMWPKRGGPAKEK</sequence>
<keyword evidence="2" id="KW-0812">Transmembrane</keyword>
<organism evidence="3">
    <name type="scientific">Tetraselmis chuii</name>
    <dbReference type="NCBI Taxonomy" id="63592"/>
    <lineage>
        <taxon>Eukaryota</taxon>
        <taxon>Viridiplantae</taxon>
        <taxon>Chlorophyta</taxon>
        <taxon>core chlorophytes</taxon>
        <taxon>Chlorodendrophyceae</taxon>
        <taxon>Chlorodendrales</taxon>
        <taxon>Chlorodendraceae</taxon>
        <taxon>Tetraselmis</taxon>
    </lineage>
</organism>
<keyword evidence="2" id="KW-0472">Membrane</keyword>
<feature type="transmembrane region" description="Helical" evidence="2">
    <location>
        <begin position="328"/>
        <end position="349"/>
    </location>
</feature>
<feature type="region of interest" description="Disordered" evidence="1">
    <location>
        <begin position="430"/>
        <end position="477"/>
    </location>
</feature>
<reference evidence="3" key="1">
    <citation type="submission" date="2021-01" db="EMBL/GenBank/DDBJ databases">
        <authorList>
            <person name="Corre E."/>
            <person name="Pelletier E."/>
            <person name="Niang G."/>
            <person name="Scheremetjew M."/>
            <person name="Finn R."/>
            <person name="Kale V."/>
            <person name="Holt S."/>
            <person name="Cochrane G."/>
            <person name="Meng A."/>
            <person name="Brown T."/>
            <person name="Cohen L."/>
        </authorList>
    </citation>
    <scope>NUCLEOTIDE SEQUENCE</scope>
    <source>
        <strain evidence="3">PLY429</strain>
    </source>
</reference>
<feature type="transmembrane region" description="Helical" evidence="2">
    <location>
        <begin position="6"/>
        <end position="26"/>
    </location>
</feature>
<feature type="transmembrane region" description="Helical" evidence="2">
    <location>
        <begin position="302"/>
        <end position="322"/>
    </location>
</feature>
<dbReference type="EMBL" id="HBGG01008557">
    <property type="protein sequence ID" value="CAD9202069.1"/>
    <property type="molecule type" value="Transcribed_RNA"/>
</dbReference>
<feature type="transmembrane region" description="Helical" evidence="2">
    <location>
        <begin position="112"/>
        <end position="131"/>
    </location>
</feature>
<evidence type="ECO:0000256" key="1">
    <source>
        <dbReference type="SAM" id="MobiDB-lite"/>
    </source>
</evidence>
<accession>A0A7S1SKX2</accession>
<keyword evidence="2" id="KW-1133">Transmembrane helix</keyword>
<name>A0A7S1SKX2_9CHLO</name>
<evidence type="ECO:0000256" key="2">
    <source>
        <dbReference type="SAM" id="Phobius"/>
    </source>
</evidence>
<protein>
    <submittedName>
        <fullName evidence="3">Uncharacterized protein</fullName>
    </submittedName>
</protein>
<feature type="transmembrane region" description="Helical" evidence="2">
    <location>
        <begin position="47"/>
        <end position="70"/>
    </location>
</feature>
<feature type="region of interest" description="Disordered" evidence="1">
    <location>
        <begin position="223"/>
        <end position="278"/>
    </location>
</feature>
<dbReference type="AlphaFoldDB" id="A0A7S1SKX2"/>
<feature type="transmembrane region" description="Helical" evidence="2">
    <location>
        <begin position="76"/>
        <end position="100"/>
    </location>
</feature>
<feature type="transmembrane region" description="Helical" evidence="2">
    <location>
        <begin position="170"/>
        <end position="195"/>
    </location>
</feature>
<proteinExistence type="predicted"/>
<evidence type="ECO:0000313" key="3">
    <source>
        <dbReference type="EMBL" id="CAD9202069.1"/>
    </source>
</evidence>
<gene>
    <name evidence="3" type="ORF">TCHU04912_LOCUS4302</name>
</gene>